<keyword evidence="4" id="KW-1185">Reference proteome</keyword>
<evidence type="ECO:0000313" key="3">
    <source>
        <dbReference type="EMBL" id="POM27158.1"/>
    </source>
</evidence>
<proteinExistence type="predicted"/>
<organism evidence="3 4">
    <name type="scientific">Actinomadura rubteroloni</name>
    <dbReference type="NCBI Taxonomy" id="1926885"/>
    <lineage>
        <taxon>Bacteria</taxon>
        <taxon>Bacillati</taxon>
        <taxon>Actinomycetota</taxon>
        <taxon>Actinomycetes</taxon>
        <taxon>Streptosporangiales</taxon>
        <taxon>Thermomonosporaceae</taxon>
        <taxon>Actinomadura</taxon>
    </lineage>
</organism>
<dbReference type="InterPro" id="IPR007278">
    <property type="entry name" value="DUF397"/>
</dbReference>
<feature type="domain" description="DUF397" evidence="2">
    <location>
        <begin position="4"/>
        <end position="59"/>
    </location>
</feature>
<name>A0A2P4UQ29_9ACTN</name>
<accession>A0A2P4UQ29</accession>
<dbReference type="Pfam" id="PF04149">
    <property type="entry name" value="DUF397"/>
    <property type="match status" value="1"/>
</dbReference>
<gene>
    <name evidence="3" type="ORF">BTM25_15690</name>
</gene>
<dbReference type="RefSeq" id="WP_103562020.1">
    <property type="nucleotide sequence ID" value="NZ_MTBP01000001.1"/>
</dbReference>
<evidence type="ECO:0000313" key="4">
    <source>
        <dbReference type="Proteomes" id="UP000242367"/>
    </source>
</evidence>
<dbReference type="Proteomes" id="UP000242367">
    <property type="component" value="Unassembled WGS sequence"/>
</dbReference>
<feature type="compositionally biased region" description="Polar residues" evidence="1">
    <location>
        <begin position="1"/>
        <end position="12"/>
    </location>
</feature>
<comment type="caution">
    <text evidence="3">The sequence shown here is derived from an EMBL/GenBank/DDBJ whole genome shotgun (WGS) entry which is preliminary data.</text>
</comment>
<evidence type="ECO:0000259" key="2">
    <source>
        <dbReference type="Pfam" id="PF04149"/>
    </source>
</evidence>
<evidence type="ECO:0000256" key="1">
    <source>
        <dbReference type="SAM" id="MobiDB-lite"/>
    </source>
</evidence>
<dbReference type="EMBL" id="MTBP01000001">
    <property type="protein sequence ID" value="POM27158.1"/>
    <property type="molecule type" value="Genomic_DNA"/>
</dbReference>
<feature type="region of interest" description="Disordered" evidence="1">
    <location>
        <begin position="1"/>
        <end position="20"/>
    </location>
</feature>
<reference evidence="3 4" key="1">
    <citation type="journal article" date="2017" name="Chemistry">
        <title>Isolation, Biosynthesis and Chemical Modifications of Rubterolones A-F: Rare Tropolone Alkaloids from Actinomadura sp. 5-2.</title>
        <authorList>
            <person name="Guo H."/>
            <person name="Benndorf R."/>
            <person name="Leichnitz D."/>
            <person name="Klassen J.L."/>
            <person name="Vollmers J."/>
            <person name="Gorls H."/>
            <person name="Steinacker M."/>
            <person name="Weigel C."/>
            <person name="Dahse H.M."/>
            <person name="Kaster A.K."/>
            <person name="de Beer Z.W."/>
            <person name="Poulsen M."/>
            <person name="Beemelmanns C."/>
        </authorList>
    </citation>
    <scope>NUCLEOTIDE SEQUENCE [LARGE SCALE GENOMIC DNA]</scope>
    <source>
        <strain evidence="3 4">5-2</strain>
    </source>
</reference>
<protein>
    <recommendedName>
        <fullName evidence="2">DUF397 domain-containing protein</fullName>
    </recommendedName>
</protein>
<sequence length="63" mass="6733">MTPLTWQKSSHSGTGGSRSDCVEVAPLTRAIAVRDSKRPDAGHLTLTPETFAALLTRARNARA</sequence>
<dbReference type="AlphaFoldDB" id="A0A2P4UQ29"/>